<name>A0ACC4BLH1_POPAL</name>
<dbReference type="Proteomes" id="UP000309997">
    <property type="component" value="Unassembled WGS sequence"/>
</dbReference>
<organism evidence="1 2">
    <name type="scientific">Populus alba</name>
    <name type="common">White poplar</name>
    <dbReference type="NCBI Taxonomy" id="43335"/>
    <lineage>
        <taxon>Eukaryota</taxon>
        <taxon>Viridiplantae</taxon>
        <taxon>Streptophyta</taxon>
        <taxon>Embryophyta</taxon>
        <taxon>Tracheophyta</taxon>
        <taxon>Spermatophyta</taxon>
        <taxon>Magnoliopsida</taxon>
        <taxon>eudicotyledons</taxon>
        <taxon>Gunneridae</taxon>
        <taxon>Pentapetalae</taxon>
        <taxon>rosids</taxon>
        <taxon>fabids</taxon>
        <taxon>Malpighiales</taxon>
        <taxon>Salicaceae</taxon>
        <taxon>Saliceae</taxon>
        <taxon>Populus</taxon>
    </lineage>
</organism>
<evidence type="ECO:0000313" key="2">
    <source>
        <dbReference type="Proteomes" id="UP000309997"/>
    </source>
</evidence>
<reference evidence="1 2" key="1">
    <citation type="journal article" date="2024" name="Plant Biotechnol. J.">
        <title>Genome and CRISPR/Cas9 system of a widespread forest tree (Populus alba) in the world.</title>
        <authorList>
            <person name="Liu Y.J."/>
            <person name="Jiang P.F."/>
            <person name="Han X.M."/>
            <person name="Li X.Y."/>
            <person name="Wang H.M."/>
            <person name="Wang Y.J."/>
            <person name="Wang X.X."/>
            <person name="Zeng Q.Y."/>
        </authorList>
    </citation>
    <scope>NUCLEOTIDE SEQUENCE [LARGE SCALE GENOMIC DNA]</scope>
    <source>
        <strain evidence="2">cv. PAL-ZL1</strain>
    </source>
</reference>
<sequence length="288" mass="31799">MASLQNSPSVYHTLSPYSLPQVGGAQKNHGMLSFCRRGLSFLVRAEQSSPNSTSLSQVRFGRRELIAVSVIAPWVSMVNQTPPSFAAESKKGFLLVTDKKDGYSFLYPFGWQEVVIEGQDKVFKDVIEPLESISVNVIPTVKQDIRDFGPPQQVAETLIKKVLAPPSQKTKLIEAKEHGADGKIYYTFEFVAQAPNFTRHALSAIAIGNGASIAVLFLLMMQNRNEKRSAFCQLETKTISKERGRGPEFFLQTQCSLKGSSSSKNLPRDSMPQNLDKAKVDVSGVIVR</sequence>
<comment type="caution">
    <text evidence="1">The sequence shown here is derived from an EMBL/GenBank/DDBJ whole genome shotgun (WGS) entry which is preliminary data.</text>
</comment>
<evidence type="ECO:0000313" key="1">
    <source>
        <dbReference type="EMBL" id="KAL3579212.1"/>
    </source>
</evidence>
<proteinExistence type="predicted"/>
<dbReference type="EMBL" id="RCHU02000010">
    <property type="protein sequence ID" value="KAL3579212.1"/>
    <property type="molecule type" value="Genomic_DNA"/>
</dbReference>
<keyword evidence="2" id="KW-1185">Reference proteome</keyword>
<accession>A0ACC4BLH1</accession>
<gene>
    <name evidence="1" type="ORF">D5086_020716</name>
</gene>
<protein>
    <submittedName>
        <fullName evidence="1">Uncharacterized protein</fullName>
    </submittedName>
</protein>